<reference evidence="2 3" key="1">
    <citation type="journal article" date="2012" name="Science">
        <title>The Paleozoic origin of enzymatic lignin decomposition reconstructed from 31 fungal genomes.</title>
        <authorList>
            <person name="Floudas D."/>
            <person name="Binder M."/>
            <person name="Riley R."/>
            <person name="Barry K."/>
            <person name="Blanchette R.A."/>
            <person name="Henrissat B."/>
            <person name="Martinez A.T."/>
            <person name="Otillar R."/>
            <person name="Spatafora J.W."/>
            <person name="Yadav J.S."/>
            <person name="Aerts A."/>
            <person name="Benoit I."/>
            <person name="Boyd A."/>
            <person name="Carlson A."/>
            <person name="Copeland A."/>
            <person name="Coutinho P.M."/>
            <person name="de Vries R.P."/>
            <person name="Ferreira P."/>
            <person name="Findley K."/>
            <person name="Foster B."/>
            <person name="Gaskell J."/>
            <person name="Glotzer D."/>
            <person name="Gorecki P."/>
            <person name="Heitman J."/>
            <person name="Hesse C."/>
            <person name="Hori C."/>
            <person name="Igarashi K."/>
            <person name="Jurgens J.A."/>
            <person name="Kallen N."/>
            <person name="Kersten P."/>
            <person name="Kohler A."/>
            <person name="Kuees U."/>
            <person name="Kumar T.K.A."/>
            <person name="Kuo A."/>
            <person name="LaButti K."/>
            <person name="Larrondo L.F."/>
            <person name="Lindquist E."/>
            <person name="Ling A."/>
            <person name="Lombard V."/>
            <person name="Lucas S."/>
            <person name="Lundell T."/>
            <person name="Martin R."/>
            <person name="McLaughlin D.J."/>
            <person name="Morgenstern I."/>
            <person name="Morin E."/>
            <person name="Murat C."/>
            <person name="Nagy L.G."/>
            <person name="Nolan M."/>
            <person name="Ohm R.A."/>
            <person name="Patyshakuliyeva A."/>
            <person name="Rokas A."/>
            <person name="Ruiz-Duenas F.J."/>
            <person name="Sabat G."/>
            <person name="Salamov A."/>
            <person name="Samejima M."/>
            <person name="Schmutz J."/>
            <person name="Slot J.C."/>
            <person name="St John F."/>
            <person name="Stenlid J."/>
            <person name="Sun H."/>
            <person name="Sun S."/>
            <person name="Syed K."/>
            <person name="Tsang A."/>
            <person name="Wiebenga A."/>
            <person name="Young D."/>
            <person name="Pisabarro A."/>
            <person name="Eastwood D.C."/>
            <person name="Martin F."/>
            <person name="Cullen D."/>
            <person name="Grigoriev I.V."/>
            <person name="Hibbett D.S."/>
        </authorList>
    </citation>
    <scope>NUCLEOTIDE SEQUENCE [LARGE SCALE GENOMIC DNA]</scope>
    <source>
        <strain evidence="2 3">MD-104</strain>
    </source>
</reference>
<proteinExistence type="predicted"/>
<sequence length="194" mass="21510">MPCISNKHTKGSSTAPYAKPAKRSLIDRIQSPPAEESLTYTHPVKDDYTGKLHLWEIPAHLLKHIAEAGKLKPCPPKPAPLTKRVWTEEEKLRASISTMEFQLECKKLNKLIAAHDKLNKRIAAKKPKLTSLALHVPVLIARPPVLAIHSTLDPSLIFGKKKPLAAADHVIPMLEGTLTRLAPQPDVENYEEAL</sequence>
<protein>
    <submittedName>
        <fullName evidence="2">Uncharacterized protein</fullName>
    </submittedName>
</protein>
<evidence type="ECO:0000256" key="1">
    <source>
        <dbReference type="SAM" id="MobiDB-lite"/>
    </source>
</evidence>
<dbReference type="Proteomes" id="UP000218811">
    <property type="component" value="Unassembled WGS sequence"/>
</dbReference>
<evidence type="ECO:0000313" key="3">
    <source>
        <dbReference type="Proteomes" id="UP000218811"/>
    </source>
</evidence>
<feature type="region of interest" description="Disordered" evidence="1">
    <location>
        <begin position="1"/>
        <end position="21"/>
    </location>
</feature>
<evidence type="ECO:0000313" key="2">
    <source>
        <dbReference type="EMBL" id="PCH39718.1"/>
    </source>
</evidence>
<name>A0A2H3JPQ3_WOLCO</name>
<dbReference type="AlphaFoldDB" id="A0A2H3JPQ3"/>
<dbReference type="EMBL" id="KB468053">
    <property type="protein sequence ID" value="PCH39718.1"/>
    <property type="molecule type" value="Genomic_DNA"/>
</dbReference>
<gene>
    <name evidence="2" type="ORF">WOLCODRAFT_149759</name>
</gene>
<keyword evidence="3" id="KW-1185">Reference proteome</keyword>
<accession>A0A2H3JPQ3</accession>
<organism evidence="2 3">
    <name type="scientific">Wolfiporia cocos (strain MD-104)</name>
    <name type="common">Brown rot fungus</name>
    <dbReference type="NCBI Taxonomy" id="742152"/>
    <lineage>
        <taxon>Eukaryota</taxon>
        <taxon>Fungi</taxon>
        <taxon>Dikarya</taxon>
        <taxon>Basidiomycota</taxon>
        <taxon>Agaricomycotina</taxon>
        <taxon>Agaricomycetes</taxon>
        <taxon>Polyporales</taxon>
        <taxon>Phaeolaceae</taxon>
        <taxon>Wolfiporia</taxon>
    </lineage>
</organism>